<feature type="compositionally biased region" description="Acidic residues" evidence="1">
    <location>
        <begin position="51"/>
        <end position="60"/>
    </location>
</feature>
<reference evidence="2" key="1">
    <citation type="journal article" date="2023" name="Plant J.">
        <title>Genome sequences and population genomics provide insights into the demographic history, inbreeding, and mutation load of two 'living fossil' tree species of Dipteronia.</title>
        <authorList>
            <person name="Feng Y."/>
            <person name="Comes H.P."/>
            <person name="Chen J."/>
            <person name="Zhu S."/>
            <person name="Lu R."/>
            <person name="Zhang X."/>
            <person name="Li P."/>
            <person name="Qiu J."/>
            <person name="Olsen K.M."/>
            <person name="Qiu Y."/>
        </authorList>
    </citation>
    <scope>NUCLEOTIDE SEQUENCE</scope>
    <source>
        <strain evidence="2">KIB01</strain>
    </source>
</reference>
<accession>A0AAD9XG71</accession>
<name>A0AAD9XG71_9ROSI</name>
<evidence type="ECO:0000256" key="1">
    <source>
        <dbReference type="SAM" id="MobiDB-lite"/>
    </source>
</evidence>
<dbReference type="EMBL" id="JANJYI010000002">
    <property type="protein sequence ID" value="KAK2658905.1"/>
    <property type="molecule type" value="Genomic_DNA"/>
</dbReference>
<organism evidence="2 3">
    <name type="scientific">Dipteronia dyeriana</name>
    <dbReference type="NCBI Taxonomy" id="168575"/>
    <lineage>
        <taxon>Eukaryota</taxon>
        <taxon>Viridiplantae</taxon>
        <taxon>Streptophyta</taxon>
        <taxon>Embryophyta</taxon>
        <taxon>Tracheophyta</taxon>
        <taxon>Spermatophyta</taxon>
        <taxon>Magnoliopsida</taxon>
        <taxon>eudicotyledons</taxon>
        <taxon>Gunneridae</taxon>
        <taxon>Pentapetalae</taxon>
        <taxon>rosids</taxon>
        <taxon>malvids</taxon>
        <taxon>Sapindales</taxon>
        <taxon>Sapindaceae</taxon>
        <taxon>Hippocastanoideae</taxon>
        <taxon>Acereae</taxon>
        <taxon>Dipteronia</taxon>
    </lineage>
</organism>
<dbReference type="AlphaFoldDB" id="A0AAD9XG71"/>
<sequence>MLKEVDQLLFPKDKACFSQIRISRVVDWELTGAFQDIKIWEQWKELKALEADDEDDDNEDGAIAHSEKKAFGSSIGGDGMKSARQVRDQDI</sequence>
<feature type="region of interest" description="Disordered" evidence="1">
    <location>
        <begin position="51"/>
        <end position="91"/>
    </location>
</feature>
<keyword evidence="3" id="KW-1185">Reference proteome</keyword>
<gene>
    <name evidence="2" type="ORF">Ddye_005438</name>
</gene>
<evidence type="ECO:0000313" key="3">
    <source>
        <dbReference type="Proteomes" id="UP001280121"/>
    </source>
</evidence>
<evidence type="ECO:0000313" key="2">
    <source>
        <dbReference type="EMBL" id="KAK2658905.1"/>
    </source>
</evidence>
<protein>
    <submittedName>
        <fullName evidence="2">Uncharacterized protein</fullName>
    </submittedName>
</protein>
<dbReference type="Proteomes" id="UP001280121">
    <property type="component" value="Unassembled WGS sequence"/>
</dbReference>
<comment type="caution">
    <text evidence="2">The sequence shown here is derived from an EMBL/GenBank/DDBJ whole genome shotgun (WGS) entry which is preliminary data.</text>
</comment>
<proteinExistence type="predicted"/>